<accession>A0ABT8AMG5</accession>
<sequence>MTQSHPTSGAEPEVDCPVSLEVLGSVYRADEFDLPLILEEIPPLKRAQLAAYLYGKSHMHKLGLKVARSCDRDDLIRVAGEIGSVIHGQAHLKPARPVPEAAPQLRAKTPPGQKKVSLAGAAPKPAISLGGSAKVRNFD</sequence>
<dbReference type="RefSeq" id="WP_238285470.1">
    <property type="nucleotide sequence ID" value="NZ_BPQS01000003.1"/>
</dbReference>
<evidence type="ECO:0000313" key="3">
    <source>
        <dbReference type="Proteomes" id="UP001244297"/>
    </source>
</evidence>
<evidence type="ECO:0000313" key="2">
    <source>
        <dbReference type="EMBL" id="MDN3570599.1"/>
    </source>
</evidence>
<evidence type="ECO:0000256" key="1">
    <source>
        <dbReference type="SAM" id="MobiDB-lite"/>
    </source>
</evidence>
<evidence type="ECO:0008006" key="4">
    <source>
        <dbReference type="Google" id="ProtNLM"/>
    </source>
</evidence>
<comment type="caution">
    <text evidence="2">The sequence shown here is derived from an EMBL/GenBank/DDBJ whole genome shotgun (WGS) entry which is preliminary data.</text>
</comment>
<name>A0ABT8AMG5_9HYPH</name>
<feature type="region of interest" description="Disordered" evidence="1">
    <location>
        <begin position="93"/>
        <end position="139"/>
    </location>
</feature>
<dbReference type="Proteomes" id="UP001244297">
    <property type="component" value="Unassembled WGS sequence"/>
</dbReference>
<dbReference type="EMBL" id="JAUFPT010000023">
    <property type="protein sequence ID" value="MDN3570599.1"/>
    <property type="molecule type" value="Genomic_DNA"/>
</dbReference>
<organism evidence="2 3">
    <name type="scientific">Methylobacterium longum</name>
    <dbReference type="NCBI Taxonomy" id="767694"/>
    <lineage>
        <taxon>Bacteria</taxon>
        <taxon>Pseudomonadati</taxon>
        <taxon>Pseudomonadota</taxon>
        <taxon>Alphaproteobacteria</taxon>
        <taxon>Hyphomicrobiales</taxon>
        <taxon>Methylobacteriaceae</taxon>
        <taxon>Methylobacterium</taxon>
    </lineage>
</organism>
<protein>
    <recommendedName>
        <fullName evidence="4">DUF3310 domain-containing protein</fullName>
    </recommendedName>
</protein>
<proteinExistence type="predicted"/>
<reference evidence="3" key="1">
    <citation type="journal article" date="2019" name="Int. J. Syst. Evol. Microbiol.">
        <title>The Global Catalogue of Microorganisms (GCM) 10K type strain sequencing project: providing services to taxonomists for standard genome sequencing and annotation.</title>
        <authorList>
            <consortium name="The Broad Institute Genomics Platform"/>
            <consortium name="The Broad Institute Genome Sequencing Center for Infectious Disease"/>
            <person name="Wu L."/>
            <person name="Ma J."/>
        </authorList>
    </citation>
    <scope>NUCLEOTIDE SEQUENCE [LARGE SCALE GENOMIC DNA]</scope>
    <source>
        <strain evidence="3">CECT 7806</strain>
    </source>
</reference>
<gene>
    <name evidence="2" type="ORF">QWZ18_08180</name>
</gene>
<keyword evidence="3" id="KW-1185">Reference proteome</keyword>